<accession>A0A8B8VQV1</accession>
<dbReference type="Proteomes" id="UP000694857">
    <property type="component" value="Chromosome 18"/>
</dbReference>
<reference evidence="3" key="1">
    <citation type="submission" date="2025-08" db="UniProtKB">
        <authorList>
            <consortium name="RefSeq"/>
        </authorList>
    </citation>
    <scope>IDENTIFICATION</scope>
    <source>
        <tissue evidence="3">Epidermis and Blubber</tissue>
    </source>
</reference>
<feature type="region of interest" description="Disordered" evidence="1">
    <location>
        <begin position="200"/>
        <end position="248"/>
    </location>
</feature>
<organism evidence="2 3">
    <name type="scientific">Balaenoptera musculus</name>
    <name type="common">Blue whale</name>
    <dbReference type="NCBI Taxonomy" id="9771"/>
    <lineage>
        <taxon>Eukaryota</taxon>
        <taxon>Metazoa</taxon>
        <taxon>Chordata</taxon>
        <taxon>Craniata</taxon>
        <taxon>Vertebrata</taxon>
        <taxon>Euteleostomi</taxon>
        <taxon>Mammalia</taxon>
        <taxon>Eutheria</taxon>
        <taxon>Laurasiatheria</taxon>
        <taxon>Artiodactyla</taxon>
        <taxon>Whippomorpha</taxon>
        <taxon>Cetacea</taxon>
        <taxon>Mysticeti</taxon>
        <taxon>Balaenopteridae</taxon>
        <taxon>Balaenoptera</taxon>
    </lineage>
</organism>
<keyword evidence="2" id="KW-1185">Reference proteome</keyword>
<dbReference type="AlphaFoldDB" id="A0A8B8VQV1"/>
<dbReference type="KEGG" id="bmus:118884062"/>
<gene>
    <name evidence="3" type="primary">LOC118884062</name>
</gene>
<feature type="compositionally biased region" description="Basic residues" evidence="1">
    <location>
        <begin position="237"/>
        <end position="248"/>
    </location>
</feature>
<evidence type="ECO:0000313" key="2">
    <source>
        <dbReference type="Proteomes" id="UP000694857"/>
    </source>
</evidence>
<dbReference type="GeneID" id="118884062"/>
<protein>
    <submittedName>
        <fullName evidence="3">Uncharacterized protein LOC118884062</fullName>
    </submittedName>
</protein>
<sequence length="248" mass="26418">MVLASSWTKRPTEKEYCRTLRYTEEAAERSTPVIPRSPASRHIRVDALRGALPSQGRSSRCATPSVTEDGLGFPLILKSAAFPSLARSPLILRLFPAGSGSHRDTSTILARFIGSHLLGGAGSREDPPNRVHSAALRLRFLHFCLFCVANQHLVSKLRESPGLGACRSLVQEDSLAWREGGGPGQSVAASAGVGFRGGGAPGTPWTRGLRPSPRNCWPIGARGSLPPAPPTAAHAGGARRRGRGQRRL</sequence>
<evidence type="ECO:0000313" key="3">
    <source>
        <dbReference type="RefSeq" id="XP_036687276.1"/>
    </source>
</evidence>
<proteinExistence type="predicted"/>
<name>A0A8B8VQV1_BALMU</name>
<evidence type="ECO:0000256" key="1">
    <source>
        <dbReference type="SAM" id="MobiDB-lite"/>
    </source>
</evidence>
<dbReference type="RefSeq" id="XP_036687276.1">
    <property type="nucleotide sequence ID" value="XM_036831381.1"/>
</dbReference>